<keyword evidence="3" id="KW-1185">Reference proteome</keyword>
<sequence>MSRFGPEIGSNLNRTGPNAAFRFRVQNFPEPNAKLGFRFGRVDPKDTYLATEILATLGNQFHLRRVVGQIIRPMFPPHIFGLFVVTKGQAVENQTSGHTRSEREAPDMFLGHHFSTPEVAELGKVRTRSNAEPNLNARSGSEFGSGFTEKSPEPEPNRTLTSLCHSASNSSLYLPVMLLIFSNGFMSIEMRMNLHYPGGTVGYNRNDMINPTGFKLGFNPGDQSRQDYFAWASRIKQHIHGTILVIYLAA</sequence>
<reference evidence="2 3" key="1">
    <citation type="journal article" date="2024" name="J Genomics">
        <title>Draft genome sequencing and assembly of Favolaschia claudopus CIRM-BRFM 2984 isolated from oak limbs.</title>
        <authorList>
            <person name="Navarro D."/>
            <person name="Drula E."/>
            <person name="Chaduli D."/>
            <person name="Cazenave R."/>
            <person name="Ahrendt S."/>
            <person name="Wang J."/>
            <person name="Lipzen A."/>
            <person name="Daum C."/>
            <person name="Barry K."/>
            <person name="Grigoriev I.V."/>
            <person name="Favel A."/>
            <person name="Rosso M.N."/>
            <person name="Martin F."/>
        </authorList>
    </citation>
    <scope>NUCLEOTIDE SEQUENCE [LARGE SCALE GENOMIC DNA]</scope>
    <source>
        <strain evidence="2 3">CIRM-BRFM 2984</strain>
    </source>
</reference>
<evidence type="ECO:0008006" key="4">
    <source>
        <dbReference type="Google" id="ProtNLM"/>
    </source>
</evidence>
<proteinExistence type="predicted"/>
<gene>
    <name evidence="2" type="ORF">R3P38DRAFT_3357076</name>
</gene>
<evidence type="ECO:0000313" key="3">
    <source>
        <dbReference type="Proteomes" id="UP001362999"/>
    </source>
</evidence>
<accession>A0AAW0BEA6</accession>
<comment type="caution">
    <text evidence="2">The sequence shown here is derived from an EMBL/GenBank/DDBJ whole genome shotgun (WGS) entry which is preliminary data.</text>
</comment>
<evidence type="ECO:0000256" key="1">
    <source>
        <dbReference type="SAM" id="MobiDB-lite"/>
    </source>
</evidence>
<feature type="region of interest" description="Disordered" evidence="1">
    <location>
        <begin position="129"/>
        <end position="160"/>
    </location>
</feature>
<evidence type="ECO:0000313" key="2">
    <source>
        <dbReference type="EMBL" id="KAK7023281.1"/>
    </source>
</evidence>
<feature type="compositionally biased region" description="Polar residues" evidence="1">
    <location>
        <begin position="129"/>
        <end position="139"/>
    </location>
</feature>
<name>A0AAW0BEA6_9AGAR</name>
<organism evidence="2 3">
    <name type="scientific">Favolaschia claudopus</name>
    <dbReference type="NCBI Taxonomy" id="2862362"/>
    <lineage>
        <taxon>Eukaryota</taxon>
        <taxon>Fungi</taxon>
        <taxon>Dikarya</taxon>
        <taxon>Basidiomycota</taxon>
        <taxon>Agaricomycotina</taxon>
        <taxon>Agaricomycetes</taxon>
        <taxon>Agaricomycetidae</taxon>
        <taxon>Agaricales</taxon>
        <taxon>Marasmiineae</taxon>
        <taxon>Mycenaceae</taxon>
        <taxon>Favolaschia</taxon>
    </lineage>
</organism>
<dbReference type="Proteomes" id="UP001362999">
    <property type="component" value="Unassembled WGS sequence"/>
</dbReference>
<protein>
    <recommendedName>
        <fullName evidence="4">Ribosomal protein L5</fullName>
    </recommendedName>
</protein>
<dbReference type="EMBL" id="JAWWNJ010000036">
    <property type="protein sequence ID" value="KAK7023281.1"/>
    <property type="molecule type" value="Genomic_DNA"/>
</dbReference>
<dbReference type="AlphaFoldDB" id="A0AAW0BEA6"/>